<evidence type="ECO:0000313" key="7">
    <source>
        <dbReference type="EMBL" id="CAJ0579620.1"/>
    </source>
</evidence>
<keyword evidence="6" id="KW-0407">Ion channel</keyword>
<dbReference type="Proteomes" id="UP001177023">
    <property type="component" value="Unassembled WGS sequence"/>
</dbReference>
<keyword evidence="6" id="KW-1003">Cell membrane</keyword>
<evidence type="ECO:0000256" key="1">
    <source>
        <dbReference type="ARBA" id="ARBA00004141"/>
    </source>
</evidence>
<feature type="transmembrane region" description="Helical" evidence="6">
    <location>
        <begin position="289"/>
        <end position="308"/>
    </location>
</feature>
<dbReference type="GO" id="GO:0005886">
    <property type="term" value="C:plasma membrane"/>
    <property type="evidence" value="ECO:0007669"/>
    <property type="project" value="UniProtKB-SubCell"/>
</dbReference>
<keyword evidence="3 6" id="KW-1133">Transmembrane helix</keyword>
<keyword evidence="6" id="KW-0813">Transport</keyword>
<feature type="non-terminal residue" evidence="7">
    <location>
        <position position="1"/>
    </location>
</feature>
<protein>
    <recommendedName>
        <fullName evidence="6">Bestrophin homolog</fullName>
    </recommendedName>
</protein>
<evidence type="ECO:0000256" key="4">
    <source>
        <dbReference type="ARBA" id="ARBA00023136"/>
    </source>
</evidence>
<dbReference type="Pfam" id="PF01062">
    <property type="entry name" value="Bestrophin"/>
    <property type="match status" value="1"/>
</dbReference>
<comment type="caution">
    <text evidence="7">The sequence shown here is derived from an EMBL/GenBank/DDBJ whole genome shotgun (WGS) entry which is preliminary data.</text>
</comment>
<dbReference type="AlphaFoldDB" id="A0AA36GBQ1"/>
<keyword evidence="6" id="KW-0406">Ion transport</keyword>
<sequence length="401" mass="46653">MTVNYSLAAATAKWTNFFKLLIRWRGSLWKLVIFEYIAWLFWTIALMLLAEFFVLETSLEKPLRDLTHFFQRNDIGTGLSFMLGFITPYCYQRWMDMYVLLEWPDNTAHVFNTCVQEDALTPKEMDKLRNCVARYLILAYIMLMRDVSVKGRKRFPTLEHLTHYGGVITGEEKELLGVGRIGAGDPHYWIPICWIITMVKKFYVSGHEQKKAKKDAKKVKSIMTEKHYKEFIYRLLKYRGDLGDVLSFDFVPMPLAQTQLITFVSTLYAILLTGQVMDMGFIERSFLQQSVWISLFYVSLKLLIYVGWVKSFEVIMNPFGEDDDDFDVSQLVDRHWQLLIRVMLDPVTVPPMTAACLPPAVLPHTLASRALMRERDDDLLLNSMIQEELLAQGQLPHDARV</sequence>
<feature type="transmembrane region" description="Helical" evidence="6">
    <location>
        <begin position="28"/>
        <end position="55"/>
    </location>
</feature>
<dbReference type="InterPro" id="IPR021134">
    <property type="entry name" value="Bestrophin-like"/>
</dbReference>
<gene>
    <name evidence="7" type="ORF">MSPICULIGERA_LOCUS17832</name>
</gene>
<dbReference type="GO" id="GO:0034707">
    <property type="term" value="C:chloride channel complex"/>
    <property type="evidence" value="ECO:0007669"/>
    <property type="project" value="UniProtKB-KW"/>
</dbReference>
<proteinExistence type="inferred from homology"/>
<accession>A0AA36GBQ1</accession>
<dbReference type="PANTHER" id="PTHR10736">
    <property type="entry name" value="BESTROPHIN"/>
    <property type="match status" value="1"/>
</dbReference>
<dbReference type="InterPro" id="IPR000615">
    <property type="entry name" value="Bestrophin"/>
</dbReference>
<feature type="transmembrane region" description="Helical" evidence="6">
    <location>
        <begin position="260"/>
        <end position="277"/>
    </location>
</feature>
<reference evidence="7" key="1">
    <citation type="submission" date="2023-06" db="EMBL/GenBank/DDBJ databases">
        <authorList>
            <person name="Delattre M."/>
        </authorList>
    </citation>
    <scope>NUCLEOTIDE SEQUENCE</scope>
    <source>
        <strain evidence="7">AF72</strain>
    </source>
</reference>
<name>A0AA36GBQ1_9BILA</name>
<keyword evidence="6" id="KW-0868">Chloride</keyword>
<dbReference type="EMBL" id="CATQJA010002657">
    <property type="protein sequence ID" value="CAJ0579620.1"/>
    <property type="molecule type" value="Genomic_DNA"/>
</dbReference>
<comment type="subcellular location">
    <subcellularLocation>
        <location evidence="6">Cell membrane</location>
        <topology evidence="6">Multi-pass membrane protein</topology>
    </subcellularLocation>
    <subcellularLocation>
        <location evidence="1">Membrane</location>
        <topology evidence="1">Multi-pass membrane protein</topology>
    </subcellularLocation>
</comment>
<dbReference type="PANTHER" id="PTHR10736:SF0">
    <property type="entry name" value="BESTROPHIN HOMOLOG"/>
    <property type="match status" value="1"/>
</dbReference>
<keyword evidence="6" id="KW-0869">Chloride channel</keyword>
<keyword evidence="2 6" id="KW-0812">Transmembrane</keyword>
<evidence type="ECO:0000256" key="6">
    <source>
        <dbReference type="RuleBase" id="RU363126"/>
    </source>
</evidence>
<dbReference type="GO" id="GO:0005254">
    <property type="term" value="F:chloride channel activity"/>
    <property type="evidence" value="ECO:0007669"/>
    <property type="project" value="UniProtKB-KW"/>
</dbReference>
<comment type="similarity">
    <text evidence="5 6">Belongs to the anion channel-forming bestrophin (TC 1.A.46) family. Calcium-sensitive chloride channel subfamily.</text>
</comment>
<feature type="transmembrane region" description="Helical" evidence="6">
    <location>
        <begin position="75"/>
        <end position="91"/>
    </location>
</feature>
<evidence type="ECO:0000256" key="3">
    <source>
        <dbReference type="ARBA" id="ARBA00022989"/>
    </source>
</evidence>
<evidence type="ECO:0000256" key="5">
    <source>
        <dbReference type="ARBA" id="ARBA00034769"/>
    </source>
</evidence>
<keyword evidence="4 6" id="KW-0472">Membrane</keyword>
<evidence type="ECO:0000256" key="2">
    <source>
        <dbReference type="ARBA" id="ARBA00022692"/>
    </source>
</evidence>
<comment type="function">
    <text evidence="6">Forms chloride channels.</text>
</comment>
<evidence type="ECO:0000313" key="8">
    <source>
        <dbReference type="Proteomes" id="UP001177023"/>
    </source>
</evidence>
<keyword evidence="8" id="KW-1185">Reference proteome</keyword>
<organism evidence="7 8">
    <name type="scientific">Mesorhabditis spiculigera</name>
    <dbReference type="NCBI Taxonomy" id="96644"/>
    <lineage>
        <taxon>Eukaryota</taxon>
        <taxon>Metazoa</taxon>
        <taxon>Ecdysozoa</taxon>
        <taxon>Nematoda</taxon>
        <taxon>Chromadorea</taxon>
        <taxon>Rhabditida</taxon>
        <taxon>Rhabditina</taxon>
        <taxon>Rhabditomorpha</taxon>
        <taxon>Rhabditoidea</taxon>
        <taxon>Rhabditidae</taxon>
        <taxon>Mesorhabditinae</taxon>
        <taxon>Mesorhabditis</taxon>
    </lineage>
</organism>